<evidence type="ECO:0000313" key="2">
    <source>
        <dbReference type="Proteomes" id="UP000828048"/>
    </source>
</evidence>
<name>A0ACB7YP26_9ERIC</name>
<evidence type="ECO:0000313" key="1">
    <source>
        <dbReference type="EMBL" id="KAH7855158.1"/>
    </source>
</evidence>
<proteinExistence type="predicted"/>
<gene>
    <name evidence="1" type="ORF">Vadar_021970</name>
</gene>
<dbReference type="Proteomes" id="UP000828048">
    <property type="component" value="Chromosome 11"/>
</dbReference>
<dbReference type="EMBL" id="CM037161">
    <property type="protein sequence ID" value="KAH7855158.1"/>
    <property type="molecule type" value="Genomic_DNA"/>
</dbReference>
<comment type="caution">
    <text evidence="1">The sequence shown here is derived from an EMBL/GenBank/DDBJ whole genome shotgun (WGS) entry which is preliminary data.</text>
</comment>
<sequence>MQKTHQMEGDKITGSHQTEPRDTFKVAYTIHFLLGAGNLLPWNALITAADYFGHLYPSKHVERVFSVAYMSSSLLVLSLIIGLGGNSKKIINSFRLRMNLGFSLLVLSLMVVLLLDWAWNGNGSEERPNGAYGLTVGSVVVCGLADGLIGGSLVGSAGKLPKQYMQAVFAGTASSGVLVSILRIITKASLPQTPQGLRTSANLYFLLSTFILLCCIFCSNLLYKLPVMQQHYKLLGTENQNLRPNFWDVARKIRCPAFGIFTIYAVTLSIFPGFMAENIKSVICKDWYPVILITIYNVFDLVGKCLTAAYVLESVGKATWACVARLMFYPLFTVCLHGPSWMKNEVIVAFLTIALGLTNGYLTSVLMILTPKSVPDSEAEVSAVVMTLCLGMGLVAGSVLAPLASSVLCASSPPSRPSTSRGRHFRLGRQGRRHGCRRSWPRKGALSSNWLPWRRGRCWGRVSDRDMSGTVKDAKRIGISAMGLMGKTGVCGREEFVVMVEGDQKP</sequence>
<keyword evidence="2" id="KW-1185">Reference proteome</keyword>
<accession>A0ACB7YP26</accession>
<protein>
    <submittedName>
        <fullName evidence="1">Uncharacterized protein</fullName>
    </submittedName>
</protein>
<organism evidence="1 2">
    <name type="scientific">Vaccinium darrowii</name>
    <dbReference type="NCBI Taxonomy" id="229202"/>
    <lineage>
        <taxon>Eukaryota</taxon>
        <taxon>Viridiplantae</taxon>
        <taxon>Streptophyta</taxon>
        <taxon>Embryophyta</taxon>
        <taxon>Tracheophyta</taxon>
        <taxon>Spermatophyta</taxon>
        <taxon>Magnoliopsida</taxon>
        <taxon>eudicotyledons</taxon>
        <taxon>Gunneridae</taxon>
        <taxon>Pentapetalae</taxon>
        <taxon>asterids</taxon>
        <taxon>Ericales</taxon>
        <taxon>Ericaceae</taxon>
        <taxon>Vaccinioideae</taxon>
        <taxon>Vaccinieae</taxon>
        <taxon>Vaccinium</taxon>
    </lineage>
</organism>
<reference evidence="1 2" key="1">
    <citation type="journal article" date="2021" name="Hortic Res">
        <title>High-quality reference genome and annotation aids understanding of berry development for evergreen blueberry (Vaccinium darrowii).</title>
        <authorList>
            <person name="Yu J."/>
            <person name="Hulse-Kemp A.M."/>
            <person name="Babiker E."/>
            <person name="Staton M."/>
        </authorList>
    </citation>
    <scope>NUCLEOTIDE SEQUENCE [LARGE SCALE GENOMIC DNA]</scope>
    <source>
        <strain evidence="2">cv. NJ 8807/NJ 8810</strain>
        <tissue evidence="1">Young leaf</tissue>
    </source>
</reference>